<organism evidence="3 4">
    <name type="scientific">Aspergillus cavernicola</name>
    <dbReference type="NCBI Taxonomy" id="176166"/>
    <lineage>
        <taxon>Eukaryota</taxon>
        <taxon>Fungi</taxon>
        <taxon>Dikarya</taxon>
        <taxon>Ascomycota</taxon>
        <taxon>Pezizomycotina</taxon>
        <taxon>Eurotiomycetes</taxon>
        <taxon>Eurotiomycetidae</taxon>
        <taxon>Eurotiales</taxon>
        <taxon>Aspergillaceae</taxon>
        <taxon>Aspergillus</taxon>
        <taxon>Aspergillus subgen. Nidulantes</taxon>
    </lineage>
</organism>
<dbReference type="Proteomes" id="UP001610335">
    <property type="component" value="Unassembled WGS sequence"/>
</dbReference>
<evidence type="ECO:0000259" key="2">
    <source>
        <dbReference type="SMART" id="SM00355"/>
    </source>
</evidence>
<evidence type="ECO:0000313" key="3">
    <source>
        <dbReference type="EMBL" id="KAL2827766.1"/>
    </source>
</evidence>
<name>A0ABR4IJ16_9EURO</name>
<comment type="caution">
    <text evidence="3">The sequence shown here is derived from an EMBL/GenBank/DDBJ whole genome shotgun (WGS) entry which is preliminary data.</text>
</comment>
<protein>
    <recommendedName>
        <fullName evidence="2">C2H2-type domain-containing protein</fullName>
    </recommendedName>
</protein>
<sequence length="546" mass="61355">MATIASILNDCIAKFIALLGSGQLDRFEAEIPTQLWQDELGRLRVWAGNIGAHQIGQSSLDYRLRDASHIKSETLSLLETLKATLQDLGEVAEETGTDRGKDEPDLGVEGYDLCESDLTEVQQMYQSLVEVISYLYRMSMLIRQPSRHDQLLEAHSKDASFFMPWAKQHISHKFPGARSDLISRLATAMTKQKGILKYRERHRDKLSQGLQGRAESESVNFSETIATDFSATRDHLQFLESMSDSGISKTSYAMTLLGGNCGTSIPEPPRESNDRQPFECPYCYIIITIKDRNDWARHIFHDLMPYVCIYEQCSTPSRLYESRRAWYLHLLDKHGADLQTCPLCNLDIKHPETLDRHVGRHFEELALFVLPRTDSNEQEELEAPPPTTSLTDDGSMTESEADMLPDSVLHPPTAGPETANDKTRTTSDTKLHDPSLSPGLGPSQELKPVARSSTFRSRLEEFCLNAHIEKPTYNTFSDRRGGRTAWTCYVTVLGRTFSARYWFEGAFIEYAMEDAAEVALQGLSGHNPPQPGSPSDELSSAPDQRA</sequence>
<dbReference type="PANTHER" id="PTHR35391">
    <property type="entry name" value="C2H2-TYPE DOMAIN-CONTAINING PROTEIN-RELATED"/>
    <property type="match status" value="1"/>
</dbReference>
<accession>A0ABR4IJ16</accession>
<feature type="compositionally biased region" description="Basic and acidic residues" evidence="1">
    <location>
        <begin position="419"/>
        <end position="433"/>
    </location>
</feature>
<reference evidence="3 4" key="1">
    <citation type="submission" date="2024-07" db="EMBL/GenBank/DDBJ databases">
        <title>Section-level genome sequencing and comparative genomics of Aspergillus sections Usti and Cavernicolus.</title>
        <authorList>
            <consortium name="Lawrence Berkeley National Laboratory"/>
            <person name="Nybo J.L."/>
            <person name="Vesth T.C."/>
            <person name="Theobald S."/>
            <person name="Frisvad J.C."/>
            <person name="Larsen T.O."/>
            <person name="Kjaerboelling I."/>
            <person name="Rothschild-Mancinelli K."/>
            <person name="Lyhne E.K."/>
            <person name="Kogle M.E."/>
            <person name="Barry K."/>
            <person name="Clum A."/>
            <person name="Na H."/>
            <person name="Ledsgaard L."/>
            <person name="Lin J."/>
            <person name="Lipzen A."/>
            <person name="Kuo A."/>
            <person name="Riley R."/>
            <person name="Mondo S."/>
            <person name="LaButti K."/>
            <person name="Haridas S."/>
            <person name="Pangalinan J."/>
            <person name="Salamov A.A."/>
            <person name="Simmons B.A."/>
            <person name="Magnuson J.K."/>
            <person name="Chen J."/>
            <person name="Drula E."/>
            <person name="Henrissat B."/>
            <person name="Wiebenga A."/>
            <person name="Lubbers R.J."/>
            <person name="Gomes A.C."/>
            <person name="Makela M.R."/>
            <person name="Stajich J."/>
            <person name="Grigoriev I.V."/>
            <person name="Mortensen U.H."/>
            <person name="De vries R.P."/>
            <person name="Baker S.E."/>
            <person name="Andersen M.R."/>
        </authorList>
    </citation>
    <scope>NUCLEOTIDE SEQUENCE [LARGE SCALE GENOMIC DNA]</scope>
    <source>
        <strain evidence="3 4">CBS 600.67</strain>
    </source>
</reference>
<feature type="region of interest" description="Disordered" evidence="1">
    <location>
        <begin position="373"/>
        <end position="452"/>
    </location>
</feature>
<dbReference type="Gene3D" id="3.30.160.20">
    <property type="match status" value="1"/>
</dbReference>
<dbReference type="SUPFAM" id="SSF54768">
    <property type="entry name" value="dsRNA-binding domain-like"/>
    <property type="match status" value="1"/>
</dbReference>
<feature type="domain" description="C2H2-type" evidence="2">
    <location>
        <begin position="339"/>
        <end position="361"/>
    </location>
</feature>
<dbReference type="InterPro" id="IPR013087">
    <property type="entry name" value="Znf_C2H2_type"/>
</dbReference>
<feature type="compositionally biased region" description="Polar residues" evidence="1">
    <location>
        <begin position="388"/>
        <end position="398"/>
    </location>
</feature>
<proteinExistence type="predicted"/>
<feature type="compositionally biased region" description="Polar residues" evidence="1">
    <location>
        <begin position="536"/>
        <end position="546"/>
    </location>
</feature>
<feature type="region of interest" description="Disordered" evidence="1">
    <location>
        <begin position="522"/>
        <end position="546"/>
    </location>
</feature>
<evidence type="ECO:0000313" key="4">
    <source>
        <dbReference type="Proteomes" id="UP001610335"/>
    </source>
</evidence>
<dbReference type="SMART" id="SM00355">
    <property type="entry name" value="ZnF_C2H2"/>
    <property type="match status" value="3"/>
</dbReference>
<dbReference type="PANTHER" id="PTHR35391:SF7">
    <property type="entry name" value="C2H2-TYPE DOMAIN-CONTAINING PROTEIN"/>
    <property type="match status" value="1"/>
</dbReference>
<dbReference type="InterPro" id="IPR058925">
    <property type="entry name" value="zf-C2H2_AcuF"/>
</dbReference>
<gene>
    <name evidence="3" type="ORF">BDW59DRAFT_143804</name>
</gene>
<dbReference type="Pfam" id="PF26082">
    <property type="entry name" value="zf-C2H2_AcuF"/>
    <property type="match status" value="1"/>
</dbReference>
<feature type="domain" description="C2H2-type" evidence="2">
    <location>
        <begin position="306"/>
        <end position="334"/>
    </location>
</feature>
<dbReference type="EMBL" id="JBFXLS010000023">
    <property type="protein sequence ID" value="KAL2827766.1"/>
    <property type="molecule type" value="Genomic_DNA"/>
</dbReference>
<keyword evidence="4" id="KW-1185">Reference proteome</keyword>
<feature type="domain" description="C2H2-type" evidence="2">
    <location>
        <begin position="278"/>
        <end position="301"/>
    </location>
</feature>
<evidence type="ECO:0000256" key="1">
    <source>
        <dbReference type="SAM" id="MobiDB-lite"/>
    </source>
</evidence>